<dbReference type="InterPro" id="IPR005804">
    <property type="entry name" value="FA_desaturase_dom"/>
</dbReference>
<evidence type="ECO:0000256" key="10">
    <source>
        <dbReference type="SAM" id="Phobius"/>
    </source>
</evidence>
<dbReference type="UniPathway" id="UPA00222"/>
<keyword evidence="3 10" id="KW-0812">Transmembrane</keyword>
<feature type="region of interest" description="Disordered" evidence="9">
    <location>
        <begin position="1"/>
        <end position="32"/>
    </location>
</feature>
<reference evidence="12 13" key="1">
    <citation type="submission" date="2016-10" db="EMBL/GenBank/DDBJ databases">
        <title>Draft genome sequence of Coniochaeta ligniaria NRRL30616, a lignocellulolytic fungus for bioabatement of inhibitors in plant biomass hydrolysates.</title>
        <authorList>
            <consortium name="DOE Joint Genome Institute"/>
            <person name="Jimenez D.J."/>
            <person name="Hector R.E."/>
            <person name="Riley R."/>
            <person name="Sun H."/>
            <person name="Grigoriev I.V."/>
            <person name="Van Elsas J.D."/>
            <person name="Nichols N.N."/>
        </authorList>
    </citation>
    <scope>NUCLEOTIDE SEQUENCE [LARGE SCALE GENOMIC DNA]</scope>
    <source>
        <strain evidence="12 13">NRRL 30616</strain>
    </source>
</reference>
<feature type="domain" description="Sphingolipid delta4-desaturase N-terminal" evidence="11">
    <location>
        <begin position="37"/>
        <end position="75"/>
    </location>
</feature>
<comment type="similarity">
    <text evidence="2 8">Belongs to the fatty acid desaturase type 1 family. DEGS subfamily.</text>
</comment>
<comment type="subcellular location">
    <subcellularLocation>
        <location evidence="1">Membrane</location>
        <topology evidence="1">Multi-pass membrane protein</topology>
    </subcellularLocation>
</comment>
<gene>
    <name evidence="12" type="ORF">CONLIGDRAFT_133548</name>
</gene>
<dbReference type="PANTHER" id="PTHR12879">
    <property type="entry name" value="SPHINGOLIPID DELTA 4 DESATURASE/C-4 HYDROXYLASE PROTEIN DES2"/>
    <property type="match status" value="1"/>
</dbReference>
<dbReference type="CDD" id="cd03508">
    <property type="entry name" value="Delta4-sphingolipid-FADS-like"/>
    <property type="match status" value="1"/>
</dbReference>
<comment type="pathway">
    <text evidence="8">Lipid metabolism; sphingolipid metabolism.</text>
</comment>
<dbReference type="GO" id="GO:0042284">
    <property type="term" value="F:sphingolipid delta-4 desaturase activity"/>
    <property type="evidence" value="ECO:0007669"/>
    <property type="project" value="UniProtKB-UniRule"/>
</dbReference>
<evidence type="ECO:0000256" key="6">
    <source>
        <dbReference type="ARBA" id="ARBA00023098"/>
    </source>
</evidence>
<keyword evidence="13" id="KW-1185">Reference proteome</keyword>
<proteinExistence type="inferred from homology"/>
<keyword evidence="4 10" id="KW-1133">Transmembrane helix</keyword>
<keyword evidence="6 8" id="KW-0443">Lipid metabolism</keyword>
<dbReference type="SMART" id="SM01269">
    <property type="entry name" value="Lipid_DES"/>
    <property type="match status" value="1"/>
</dbReference>
<feature type="transmembrane region" description="Helical" evidence="10">
    <location>
        <begin position="216"/>
        <end position="236"/>
    </location>
</feature>
<sequence length="386" mass="43985">MAPSTTTVTKSTSRRKDVAANGKQNDMSPAEEEAIETKYRDFFWTYTEEPHRTRRLAIIKAHPEVTKLCGPEPLTKYVVLGVVSLQVVLAYLLRNTPFWSLKFWAVGYVFGATANQNLFLSIHEISHNLAFRSGLANRLFAIFANLPIGVPYSASFRPYHLTHHKSLGVDGLDTDLPTAFEAVFLDSILGKAFFCTFQIFFYALRPMMVYRIPMTWVHLLNVVVELAFDYLVVHYLSWNSLLYFVLSSFLAGSLHPLAGHFIAEHYVYETVSAEARDPSSGVPVPETFSYYGPLNFLTYNVGLHNEHHDFPAVPWTRLPRLHEIAKEFYADLPHHRSWTYAIWRFILDEEVGMRCRVKRKSGGRIVGGGSAKSAKVAEWREDEIEA</sequence>
<keyword evidence="8" id="KW-0746">Sphingolipid metabolism</keyword>
<dbReference type="GO" id="GO:0046512">
    <property type="term" value="P:sphingosine biosynthetic process"/>
    <property type="evidence" value="ECO:0007669"/>
    <property type="project" value="EnsemblFungi"/>
</dbReference>
<accession>A0A1J7I7Z5</accession>
<evidence type="ECO:0000256" key="8">
    <source>
        <dbReference type="PIRNR" id="PIRNR017228"/>
    </source>
</evidence>
<dbReference type="STRING" id="1408157.A0A1J7I7Z5"/>
<feature type="transmembrane region" description="Helical" evidence="10">
    <location>
        <begin position="182"/>
        <end position="204"/>
    </location>
</feature>
<evidence type="ECO:0000259" key="11">
    <source>
        <dbReference type="SMART" id="SM01269"/>
    </source>
</evidence>
<dbReference type="OrthoDB" id="200948at2759"/>
<evidence type="ECO:0000256" key="7">
    <source>
        <dbReference type="ARBA" id="ARBA00023136"/>
    </source>
</evidence>
<evidence type="ECO:0000256" key="1">
    <source>
        <dbReference type="ARBA" id="ARBA00004141"/>
    </source>
</evidence>
<feature type="transmembrane region" description="Helical" evidence="10">
    <location>
        <begin position="74"/>
        <end position="93"/>
    </location>
</feature>
<evidence type="ECO:0000256" key="2">
    <source>
        <dbReference type="ARBA" id="ARBA00006146"/>
    </source>
</evidence>
<dbReference type="AlphaFoldDB" id="A0A1J7I7Z5"/>
<protein>
    <recommendedName>
        <fullName evidence="8">Sphingolipid delta(4)-desaturase</fullName>
        <ecNumber evidence="8">1.14.19.17</ecNumber>
    </recommendedName>
</protein>
<evidence type="ECO:0000313" key="13">
    <source>
        <dbReference type="Proteomes" id="UP000182658"/>
    </source>
</evidence>
<evidence type="ECO:0000256" key="9">
    <source>
        <dbReference type="SAM" id="MobiDB-lite"/>
    </source>
</evidence>
<comment type="catalytic activity">
    <reaction evidence="8">
        <text>an N-acylsphinganine + 2 Fe(II)-[cytochrome b5] + O2 + 2 H(+) = an N-acylsphing-4-enine + 2 Fe(III)-[cytochrome b5] + 2 H2O</text>
        <dbReference type="Rhea" id="RHEA:46544"/>
        <dbReference type="Rhea" id="RHEA-COMP:10438"/>
        <dbReference type="Rhea" id="RHEA-COMP:10439"/>
        <dbReference type="ChEBI" id="CHEBI:15377"/>
        <dbReference type="ChEBI" id="CHEBI:15378"/>
        <dbReference type="ChEBI" id="CHEBI:15379"/>
        <dbReference type="ChEBI" id="CHEBI:29033"/>
        <dbReference type="ChEBI" id="CHEBI:29034"/>
        <dbReference type="ChEBI" id="CHEBI:31488"/>
        <dbReference type="ChEBI" id="CHEBI:52639"/>
        <dbReference type="EC" id="1.14.19.17"/>
    </reaction>
</comment>
<dbReference type="Pfam" id="PF08557">
    <property type="entry name" value="Lipid_DES"/>
    <property type="match status" value="1"/>
</dbReference>
<dbReference type="InterPro" id="IPR013866">
    <property type="entry name" value="Sphingolipid_d4-desaturase_N"/>
</dbReference>
<feature type="transmembrane region" description="Helical" evidence="10">
    <location>
        <begin position="105"/>
        <end position="123"/>
    </location>
</feature>
<evidence type="ECO:0000313" key="12">
    <source>
        <dbReference type="EMBL" id="OIW23541.1"/>
    </source>
</evidence>
<dbReference type="Proteomes" id="UP000182658">
    <property type="component" value="Unassembled WGS sequence"/>
</dbReference>
<evidence type="ECO:0000256" key="4">
    <source>
        <dbReference type="ARBA" id="ARBA00022989"/>
    </source>
</evidence>
<dbReference type="Pfam" id="PF00487">
    <property type="entry name" value="FA_desaturase"/>
    <property type="match status" value="1"/>
</dbReference>
<dbReference type="EMBL" id="KV875106">
    <property type="protein sequence ID" value="OIW23541.1"/>
    <property type="molecule type" value="Genomic_DNA"/>
</dbReference>
<feature type="transmembrane region" description="Helical" evidence="10">
    <location>
        <begin position="135"/>
        <end position="154"/>
    </location>
</feature>
<evidence type="ECO:0000256" key="5">
    <source>
        <dbReference type="ARBA" id="ARBA00023002"/>
    </source>
</evidence>
<dbReference type="PIRSF" id="PIRSF017228">
    <property type="entry name" value="Sphnglp_dlt4_des"/>
    <property type="match status" value="1"/>
</dbReference>
<keyword evidence="7 8" id="KW-0472">Membrane</keyword>
<evidence type="ECO:0000256" key="3">
    <source>
        <dbReference type="ARBA" id="ARBA00022692"/>
    </source>
</evidence>
<dbReference type="GO" id="GO:0046513">
    <property type="term" value="P:ceramide biosynthetic process"/>
    <property type="evidence" value="ECO:0007669"/>
    <property type="project" value="TreeGrafter"/>
</dbReference>
<name>A0A1J7I7Z5_9PEZI</name>
<comment type="function">
    <text evidence="8">Delta(4)-fatty-acid desaturase which introduces a double bond at the 4-position in the long-chain base (LCB) of ceramides.</text>
</comment>
<organism evidence="12 13">
    <name type="scientific">Coniochaeta ligniaria NRRL 30616</name>
    <dbReference type="NCBI Taxonomy" id="1408157"/>
    <lineage>
        <taxon>Eukaryota</taxon>
        <taxon>Fungi</taxon>
        <taxon>Dikarya</taxon>
        <taxon>Ascomycota</taxon>
        <taxon>Pezizomycotina</taxon>
        <taxon>Sordariomycetes</taxon>
        <taxon>Sordariomycetidae</taxon>
        <taxon>Coniochaetales</taxon>
        <taxon>Coniochaetaceae</taxon>
        <taxon>Coniochaeta</taxon>
    </lineage>
</organism>
<dbReference type="EC" id="1.14.19.17" evidence="8"/>
<feature type="compositionally biased region" description="Low complexity" evidence="9">
    <location>
        <begin position="1"/>
        <end position="11"/>
    </location>
</feature>
<dbReference type="InParanoid" id="A0A1J7I7Z5"/>
<dbReference type="InterPro" id="IPR011388">
    <property type="entry name" value="DES1/DES2"/>
</dbReference>
<dbReference type="GO" id="GO:0016020">
    <property type="term" value="C:membrane"/>
    <property type="evidence" value="ECO:0007669"/>
    <property type="project" value="UniProtKB-SubCell"/>
</dbReference>
<keyword evidence="5 8" id="KW-0560">Oxidoreductase</keyword>
<dbReference type="PANTHER" id="PTHR12879:SF8">
    <property type="entry name" value="SPHINGOLIPID DELTA(4)-DESATURASE DES1"/>
    <property type="match status" value="1"/>
</dbReference>